<accession>A0ACA9MK45</accession>
<keyword evidence="2" id="KW-1185">Reference proteome</keyword>
<name>A0ACA9MK45_9GLOM</name>
<proteinExistence type="predicted"/>
<feature type="non-terminal residue" evidence="1">
    <location>
        <position position="1"/>
    </location>
</feature>
<sequence>NGVSSILSWDGDLRFPPQAVRNIGQWAGLSGLKSAEVMNSVDRYMYQIRAYRTTGESLSPELMEIICGLLLGDLHAERRSPNGNTRLRFAQDKSCVFRAKDAQLSKSLDVALDERYLVASHMRVQ</sequence>
<comment type="caution">
    <text evidence="1">The sequence shown here is derived from an EMBL/GenBank/DDBJ whole genome shotgun (WGS) entry which is preliminary data.</text>
</comment>
<organism evidence="1 2">
    <name type="scientific">Dentiscutata heterogama</name>
    <dbReference type="NCBI Taxonomy" id="1316150"/>
    <lineage>
        <taxon>Eukaryota</taxon>
        <taxon>Fungi</taxon>
        <taxon>Fungi incertae sedis</taxon>
        <taxon>Mucoromycota</taxon>
        <taxon>Glomeromycotina</taxon>
        <taxon>Glomeromycetes</taxon>
        <taxon>Diversisporales</taxon>
        <taxon>Gigasporaceae</taxon>
        <taxon>Dentiscutata</taxon>
    </lineage>
</organism>
<dbReference type="EMBL" id="CAJVPU010009208">
    <property type="protein sequence ID" value="CAG8592341.1"/>
    <property type="molecule type" value="Genomic_DNA"/>
</dbReference>
<evidence type="ECO:0000313" key="2">
    <source>
        <dbReference type="Proteomes" id="UP000789702"/>
    </source>
</evidence>
<evidence type="ECO:0000313" key="1">
    <source>
        <dbReference type="EMBL" id="CAG8592341.1"/>
    </source>
</evidence>
<reference evidence="1" key="1">
    <citation type="submission" date="2021-06" db="EMBL/GenBank/DDBJ databases">
        <authorList>
            <person name="Kallberg Y."/>
            <person name="Tangrot J."/>
            <person name="Rosling A."/>
        </authorList>
    </citation>
    <scope>NUCLEOTIDE SEQUENCE</scope>
    <source>
        <strain evidence="1">IL203A</strain>
    </source>
</reference>
<protein>
    <submittedName>
        <fullName evidence="1">752_t:CDS:1</fullName>
    </submittedName>
</protein>
<gene>
    <name evidence="1" type="ORF">DHETER_LOCUS6909</name>
</gene>
<dbReference type="Proteomes" id="UP000789702">
    <property type="component" value="Unassembled WGS sequence"/>
</dbReference>